<evidence type="ECO:0000313" key="3">
    <source>
        <dbReference type="WBParaSite" id="BTMF_0000333701-mRNA-1"/>
    </source>
</evidence>
<dbReference type="WBParaSite" id="BTMF_0000333701-mRNA-1">
    <property type="protein sequence ID" value="BTMF_0000333701-mRNA-1"/>
    <property type="gene ID" value="BTMF_0000333701"/>
</dbReference>
<accession>A0A0R3QAG8</accession>
<sequence length="50" mass="6168">MRVRKRSVKKLQEQYKMEKRKTVKGQMDLRPKHQVRMVKRWKGLGQKDSK</sequence>
<dbReference type="Proteomes" id="UP000280834">
    <property type="component" value="Unassembled WGS sequence"/>
</dbReference>
<protein>
    <submittedName>
        <fullName evidence="3">Small basic protein</fullName>
    </submittedName>
</protein>
<dbReference type="EMBL" id="UZAG01002243">
    <property type="protein sequence ID" value="VDO13026.1"/>
    <property type="molecule type" value="Genomic_DNA"/>
</dbReference>
<gene>
    <name evidence="1" type="ORF">BTMF_LOCUS2651</name>
</gene>
<keyword evidence="2" id="KW-1185">Reference proteome</keyword>
<evidence type="ECO:0000313" key="2">
    <source>
        <dbReference type="Proteomes" id="UP000280834"/>
    </source>
</evidence>
<dbReference type="AlphaFoldDB" id="A0A0R3QAG8"/>
<reference evidence="3" key="1">
    <citation type="submission" date="2017-02" db="UniProtKB">
        <authorList>
            <consortium name="WormBaseParasite"/>
        </authorList>
    </citation>
    <scope>IDENTIFICATION</scope>
</reference>
<organism evidence="3">
    <name type="scientific">Brugia timori</name>
    <dbReference type="NCBI Taxonomy" id="42155"/>
    <lineage>
        <taxon>Eukaryota</taxon>
        <taxon>Metazoa</taxon>
        <taxon>Ecdysozoa</taxon>
        <taxon>Nematoda</taxon>
        <taxon>Chromadorea</taxon>
        <taxon>Rhabditida</taxon>
        <taxon>Spirurina</taxon>
        <taxon>Spiruromorpha</taxon>
        <taxon>Filarioidea</taxon>
        <taxon>Onchocercidae</taxon>
        <taxon>Brugia</taxon>
    </lineage>
</organism>
<name>A0A0R3QAG8_9BILA</name>
<proteinExistence type="predicted"/>
<reference evidence="1 2" key="2">
    <citation type="submission" date="2018-11" db="EMBL/GenBank/DDBJ databases">
        <authorList>
            <consortium name="Pathogen Informatics"/>
        </authorList>
    </citation>
    <scope>NUCLEOTIDE SEQUENCE [LARGE SCALE GENOMIC DNA]</scope>
</reference>
<evidence type="ECO:0000313" key="1">
    <source>
        <dbReference type="EMBL" id="VDO13026.1"/>
    </source>
</evidence>